<feature type="transmembrane region" description="Helical" evidence="2">
    <location>
        <begin position="192"/>
        <end position="219"/>
    </location>
</feature>
<organism evidence="3 4">
    <name type="scientific">Alteromonas alba</name>
    <dbReference type="NCBI Taxonomy" id="2079529"/>
    <lineage>
        <taxon>Bacteria</taxon>
        <taxon>Pseudomonadati</taxon>
        <taxon>Pseudomonadota</taxon>
        <taxon>Gammaproteobacteria</taxon>
        <taxon>Alteromonadales</taxon>
        <taxon>Alteromonadaceae</taxon>
        <taxon>Alteromonas/Salinimonas group</taxon>
        <taxon>Alteromonas</taxon>
    </lineage>
</organism>
<feature type="transmembrane region" description="Helical" evidence="2">
    <location>
        <begin position="165"/>
        <end position="185"/>
    </location>
</feature>
<name>A0A2S9V721_9ALTE</name>
<proteinExistence type="predicted"/>
<dbReference type="SUPFAM" id="SSF48452">
    <property type="entry name" value="TPR-like"/>
    <property type="match status" value="1"/>
</dbReference>
<comment type="caution">
    <text evidence="3">The sequence shown here is derived from an EMBL/GenBank/DDBJ whole genome shotgun (WGS) entry which is preliminary data.</text>
</comment>
<evidence type="ECO:0000313" key="4">
    <source>
        <dbReference type="Proteomes" id="UP000238949"/>
    </source>
</evidence>
<dbReference type="Pfam" id="PF13181">
    <property type="entry name" value="TPR_8"/>
    <property type="match status" value="1"/>
</dbReference>
<evidence type="ECO:0000313" key="3">
    <source>
        <dbReference type="EMBL" id="PRO72256.1"/>
    </source>
</evidence>
<dbReference type="SMART" id="SM00028">
    <property type="entry name" value="TPR"/>
    <property type="match status" value="2"/>
</dbReference>
<dbReference type="OrthoDB" id="6383999at2"/>
<dbReference type="InterPro" id="IPR019734">
    <property type="entry name" value="TPR_rpt"/>
</dbReference>
<dbReference type="Gene3D" id="1.25.40.10">
    <property type="entry name" value="Tetratricopeptide repeat domain"/>
    <property type="match status" value="1"/>
</dbReference>
<gene>
    <name evidence="3" type="ORF">C6Y40_17530</name>
</gene>
<keyword evidence="2" id="KW-0472">Membrane</keyword>
<accession>A0A2S9V721</accession>
<dbReference type="EMBL" id="PVNP01000190">
    <property type="protein sequence ID" value="PRO72256.1"/>
    <property type="molecule type" value="Genomic_DNA"/>
</dbReference>
<evidence type="ECO:0000256" key="1">
    <source>
        <dbReference type="PROSITE-ProRule" id="PRU00339"/>
    </source>
</evidence>
<keyword evidence="4" id="KW-1185">Reference proteome</keyword>
<keyword evidence="2" id="KW-1133">Transmembrane helix</keyword>
<reference evidence="4" key="1">
    <citation type="journal article" date="2020" name="Int. J. Syst. Evol. Microbiol.">
        <title>Alteromonas alba sp. nov., a marine bacterium isolated from the seawater of the West Pacific Ocean.</title>
        <authorList>
            <person name="Sun C."/>
            <person name="Wu Y.-H."/>
            <person name="Xamxidin M."/>
            <person name="Cheng H."/>
            <person name="Xu X.-W."/>
        </authorList>
    </citation>
    <scope>NUCLEOTIDE SEQUENCE [LARGE SCALE GENOMIC DNA]</scope>
    <source>
        <strain evidence="4">190</strain>
    </source>
</reference>
<feature type="transmembrane region" description="Helical" evidence="2">
    <location>
        <begin position="90"/>
        <end position="110"/>
    </location>
</feature>
<dbReference type="AlphaFoldDB" id="A0A2S9V721"/>
<sequence length="445" mass="48762">MMRALSLLQTGLHTATRPWRFIEQHPVLLLAALLMLVGSGGTWVVMPLTGEYRLADLQAAGQNGQFKLVVLGLTALIFLTTAMRMYTLRLLICFGLTALMFCIALSVSMLDGERIQLYITESQAFRDIQHILALNAIPNAGRSVETALAFDAYHFTDRIRAALGILGWGAKLSFLIGCAVSLYCIVSSQRKLIALVLALIFALTTFFAAGLGSVSLAYLKVNQGVRAINNGEPAVAIGILNEAVTLDPVLTYSPGFTLLHSYLYFSIYGPATPLAKAYQLEQRFSASRFTEVIDTNALSASAAVLNAGEQQLSIRKELVDAHIRTEQRITMDAYNRLGLLHLWRNDWGLAESHFKSSLAIHGNPVGQTALLRIYEQTRQFEACVITAELLLQRTHNRSVSADVFSSKGDCLSQLGRPAEAREAYQQSIALDSDKNYRAVKGLSGT</sequence>
<dbReference type="RefSeq" id="WP_105935700.1">
    <property type="nucleotide sequence ID" value="NZ_PVNP01000190.1"/>
</dbReference>
<keyword evidence="2" id="KW-0812">Transmembrane</keyword>
<feature type="transmembrane region" description="Helical" evidence="2">
    <location>
        <begin position="66"/>
        <end position="83"/>
    </location>
</feature>
<feature type="transmembrane region" description="Helical" evidence="2">
    <location>
        <begin position="27"/>
        <end position="46"/>
    </location>
</feature>
<protein>
    <submittedName>
        <fullName evidence="3">Uncharacterized protein</fullName>
    </submittedName>
</protein>
<keyword evidence="1" id="KW-0802">TPR repeat</keyword>
<feature type="repeat" description="TPR" evidence="1">
    <location>
        <begin position="401"/>
        <end position="434"/>
    </location>
</feature>
<dbReference type="Proteomes" id="UP000238949">
    <property type="component" value="Unassembled WGS sequence"/>
</dbReference>
<dbReference type="PROSITE" id="PS50005">
    <property type="entry name" value="TPR"/>
    <property type="match status" value="1"/>
</dbReference>
<evidence type="ECO:0000256" key="2">
    <source>
        <dbReference type="SAM" id="Phobius"/>
    </source>
</evidence>
<dbReference type="InterPro" id="IPR011990">
    <property type="entry name" value="TPR-like_helical_dom_sf"/>
</dbReference>